<dbReference type="Gramene" id="TVU06010">
    <property type="protein sequence ID" value="TVU06010"/>
    <property type="gene ID" value="EJB05_49197"/>
</dbReference>
<dbReference type="OrthoDB" id="288590at2759"/>
<dbReference type="InterPro" id="IPR005123">
    <property type="entry name" value="Oxoglu/Fe-dep_dioxygenase_dom"/>
</dbReference>
<gene>
    <name evidence="13" type="ORF">EJB05_49197</name>
    <name evidence="12" type="ORF">EJB05_54259</name>
</gene>
<proteinExistence type="inferred from homology"/>
<keyword evidence="3 10" id="KW-0479">Metal-binding</keyword>
<evidence type="ECO:0000313" key="14">
    <source>
        <dbReference type="Proteomes" id="UP000324897"/>
    </source>
</evidence>
<evidence type="ECO:0000259" key="11">
    <source>
        <dbReference type="PROSITE" id="PS51471"/>
    </source>
</evidence>
<dbReference type="SUPFAM" id="SSF51197">
    <property type="entry name" value="Clavaminate synthase-like"/>
    <property type="match status" value="1"/>
</dbReference>
<dbReference type="InterPro" id="IPR050231">
    <property type="entry name" value="Iron_ascorbate_oxido_reductase"/>
</dbReference>
<reference evidence="12 14" key="1">
    <citation type="journal article" date="2019" name="Sci. Rep.">
        <title>A high-quality genome of Eragrostis curvula grass provides insights into Poaceae evolution and supports new strategies to enhance forage quality.</title>
        <authorList>
            <person name="Carballo J."/>
            <person name="Santos B.A.C.M."/>
            <person name="Zappacosta D."/>
            <person name="Garbus I."/>
            <person name="Selva J.P."/>
            <person name="Gallo C.A."/>
            <person name="Diaz A."/>
            <person name="Albertini E."/>
            <person name="Caccamo M."/>
            <person name="Echenique V."/>
        </authorList>
    </citation>
    <scope>NUCLEOTIDE SEQUENCE [LARGE SCALE GENOMIC DNA]</scope>
    <source>
        <strain evidence="14">cv. Victoria</strain>
        <tissue evidence="12">Leaf</tissue>
    </source>
</reference>
<comment type="similarity">
    <text evidence="2 10">Belongs to the iron/ascorbate-dependent oxidoreductase family.</text>
</comment>
<sequence>MGIAKIDLRGLEHGGRRWEEALDAVTASMAAHGCVFVAHDGLGPELRRALFGRAVPEFFALPLEAKQRSDSAWGPFKAYIEQVPGTAMESIRVAEAADAGRVRDFTDLLWTQGNEQFCDTIVSFAKNMLALEQTVEKMTLEGLGVREESIASHLESLTHSVRLSRYGVAPDAGTSVSLKPHRDDAMVTAIVQHEVEGLEMQAKDGSWIAAPLEPDTVTFVAGEQFRVVTNGRVPACLHRVRTPSNRERLSVLFGGRSRDDAMVRAMDELVNGGHPLLYNHLSYEDAKLQIQRTTEVVQRNGGIHEQIEQDF</sequence>
<dbReference type="GO" id="GO:0051213">
    <property type="term" value="F:dioxygenase activity"/>
    <property type="evidence" value="ECO:0007669"/>
    <property type="project" value="UniProtKB-KW"/>
</dbReference>
<keyword evidence="6 10" id="KW-0408">Iron</keyword>
<evidence type="ECO:0000256" key="1">
    <source>
        <dbReference type="ARBA" id="ARBA00001961"/>
    </source>
</evidence>
<comment type="function">
    <text evidence="7">2-oxoglutarate-dependent dioxygenase essential for auxin catabolism and maintenance of auxin homeostasis in reproductive organs. Catalyzes the irreversible oxidation of indole-3-acetic acid (IAA) to the biologically inactive 2-oxoindole-3-acetic acid (OxIAA).</text>
</comment>
<evidence type="ECO:0000313" key="13">
    <source>
        <dbReference type="EMBL" id="TVU06010.1"/>
    </source>
</evidence>
<dbReference type="FunFam" id="2.60.120.330:FF:000017">
    <property type="entry name" value="2-oxoglutarate-dependent dioxygenase DAO"/>
    <property type="match status" value="1"/>
</dbReference>
<name>A0A5J9SMY4_9POAL</name>
<keyword evidence="14" id="KW-1185">Reference proteome</keyword>
<dbReference type="Pfam" id="PF03171">
    <property type="entry name" value="2OG-FeII_Oxy"/>
    <property type="match status" value="1"/>
</dbReference>
<dbReference type="InterPro" id="IPR027443">
    <property type="entry name" value="IPNS-like_sf"/>
</dbReference>
<feature type="non-terminal residue" evidence="12">
    <location>
        <position position="1"/>
    </location>
</feature>
<dbReference type="Pfam" id="PF14226">
    <property type="entry name" value="DIOX_N"/>
    <property type="match status" value="1"/>
</dbReference>
<dbReference type="Proteomes" id="UP000324897">
    <property type="component" value="Unassembled WGS sequence"/>
</dbReference>
<dbReference type="PROSITE" id="PS51471">
    <property type="entry name" value="FE2OG_OXY"/>
    <property type="match status" value="1"/>
</dbReference>
<evidence type="ECO:0000256" key="4">
    <source>
        <dbReference type="ARBA" id="ARBA00022964"/>
    </source>
</evidence>
<keyword evidence="4" id="KW-0223">Dioxygenase</keyword>
<evidence type="ECO:0000256" key="8">
    <source>
        <dbReference type="ARBA" id="ARBA00074102"/>
    </source>
</evidence>
<evidence type="ECO:0000313" key="12">
    <source>
        <dbReference type="EMBL" id="TVU00331.1"/>
    </source>
</evidence>
<dbReference type="PANTHER" id="PTHR47990">
    <property type="entry name" value="2-OXOGLUTARATE (2OG) AND FE(II)-DEPENDENT OXYGENASE SUPERFAMILY PROTEIN-RELATED"/>
    <property type="match status" value="1"/>
</dbReference>
<protein>
    <recommendedName>
        <fullName evidence="8">2-oxoglutarate-dependent dioxygenase DAO</fullName>
    </recommendedName>
    <alternativeName>
        <fullName evidence="9">Protein DIOXYGENASE FOR AUXIN OXIDATION</fullName>
    </alternativeName>
</protein>
<comment type="caution">
    <text evidence="12">The sequence shown here is derived from an EMBL/GenBank/DDBJ whole genome shotgun (WGS) entry which is preliminary data.</text>
</comment>
<evidence type="ECO:0000256" key="2">
    <source>
        <dbReference type="ARBA" id="ARBA00008056"/>
    </source>
</evidence>
<dbReference type="EMBL" id="RWGY01000605">
    <property type="protein sequence ID" value="TVU00331.1"/>
    <property type="molecule type" value="Genomic_DNA"/>
</dbReference>
<accession>A0A5J9SMY4</accession>
<dbReference type="GO" id="GO:0046872">
    <property type="term" value="F:metal ion binding"/>
    <property type="evidence" value="ECO:0007669"/>
    <property type="project" value="UniProtKB-KW"/>
</dbReference>
<feature type="domain" description="Fe2OG dioxygenase" evidence="11">
    <location>
        <begin position="157"/>
        <end position="257"/>
    </location>
</feature>
<evidence type="ECO:0000256" key="7">
    <source>
        <dbReference type="ARBA" id="ARBA00054658"/>
    </source>
</evidence>
<organism evidence="12 14">
    <name type="scientific">Eragrostis curvula</name>
    <name type="common">weeping love grass</name>
    <dbReference type="NCBI Taxonomy" id="38414"/>
    <lineage>
        <taxon>Eukaryota</taxon>
        <taxon>Viridiplantae</taxon>
        <taxon>Streptophyta</taxon>
        <taxon>Embryophyta</taxon>
        <taxon>Tracheophyta</taxon>
        <taxon>Spermatophyta</taxon>
        <taxon>Magnoliopsida</taxon>
        <taxon>Liliopsida</taxon>
        <taxon>Poales</taxon>
        <taxon>Poaceae</taxon>
        <taxon>PACMAD clade</taxon>
        <taxon>Chloridoideae</taxon>
        <taxon>Eragrostideae</taxon>
        <taxon>Eragrostidinae</taxon>
        <taxon>Eragrostis</taxon>
    </lineage>
</organism>
<dbReference type="EMBL" id="RWGY01000051">
    <property type="protein sequence ID" value="TVU06010.1"/>
    <property type="molecule type" value="Genomic_DNA"/>
</dbReference>
<dbReference type="Gene3D" id="2.60.120.330">
    <property type="entry name" value="B-lactam Antibiotic, Isopenicillin N Synthase, Chain"/>
    <property type="match status" value="1"/>
</dbReference>
<comment type="cofactor">
    <cofactor evidence="1">
        <name>L-ascorbate</name>
        <dbReference type="ChEBI" id="CHEBI:38290"/>
    </cofactor>
</comment>
<keyword evidence="5 10" id="KW-0560">Oxidoreductase</keyword>
<dbReference type="InterPro" id="IPR044861">
    <property type="entry name" value="IPNS-like_FE2OG_OXY"/>
</dbReference>
<dbReference type="Gramene" id="TVU00331">
    <property type="protein sequence ID" value="TVU00331"/>
    <property type="gene ID" value="EJB05_54259"/>
</dbReference>
<evidence type="ECO:0000256" key="10">
    <source>
        <dbReference type="RuleBase" id="RU003682"/>
    </source>
</evidence>
<evidence type="ECO:0000256" key="3">
    <source>
        <dbReference type="ARBA" id="ARBA00022723"/>
    </source>
</evidence>
<evidence type="ECO:0000256" key="6">
    <source>
        <dbReference type="ARBA" id="ARBA00023004"/>
    </source>
</evidence>
<evidence type="ECO:0000256" key="5">
    <source>
        <dbReference type="ARBA" id="ARBA00023002"/>
    </source>
</evidence>
<evidence type="ECO:0000256" key="9">
    <source>
        <dbReference type="ARBA" id="ARBA00076740"/>
    </source>
</evidence>
<dbReference type="AlphaFoldDB" id="A0A5J9SMY4"/>
<dbReference type="InterPro" id="IPR026992">
    <property type="entry name" value="DIOX_N"/>
</dbReference>